<evidence type="ECO:0000259" key="8">
    <source>
        <dbReference type="PROSITE" id="PS50048"/>
    </source>
</evidence>
<evidence type="ECO:0000256" key="6">
    <source>
        <dbReference type="ARBA" id="ARBA00023163"/>
    </source>
</evidence>
<dbReference type="GO" id="GO:0008270">
    <property type="term" value="F:zinc ion binding"/>
    <property type="evidence" value="ECO:0007669"/>
    <property type="project" value="InterPro"/>
</dbReference>
<dbReference type="EMBL" id="AMGV01000002">
    <property type="protein sequence ID" value="KEF60505.1"/>
    <property type="molecule type" value="Genomic_DNA"/>
</dbReference>
<dbReference type="PANTHER" id="PTHR47782:SF1">
    <property type="entry name" value="PYRIMIDINE PATHWAY REGULATORY PROTEIN 1"/>
    <property type="match status" value="1"/>
</dbReference>
<dbReference type="PROSITE" id="PS50048">
    <property type="entry name" value="ZN2_CY6_FUNGAL_2"/>
    <property type="match status" value="1"/>
</dbReference>
<dbReference type="GeneID" id="25277011"/>
<dbReference type="SMART" id="SM00066">
    <property type="entry name" value="GAL4"/>
    <property type="match status" value="1"/>
</dbReference>
<accession>A0A072PY17</accession>
<keyword evidence="2" id="KW-0479">Metal-binding</keyword>
<organism evidence="9 10">
    <name type="scientific">Exophiala aquamarina CBS 119918</name>
    <dbReference type="NCBI Taxonomy" id="1182545"/>
    <lineage>
        <taxon>Eukaryota</taxon>
        <taxon>Fungi</taxon>
        <taxon>Dikarya</taxon>
        <taxon>Ascomycota</taxon>
        <taxon>Pezizomycotina</taxon>
        <taxon>Eurotiomycetes</taxon>
        <taxon>Chaetothyriomycetidae</taxon>
        <taxon>Chaetothyriales</taxon>
        <taxon>Herpotrichiellaceae</taxon>
        <taxon>Exophiala</taxon>
    </lineage>
</organism>
<dbReference type="Gene3D" id="4.10.240.10">
    <property type="entry name" value="Zn(2)-C6 fungal-type DNA-binding domain"/>
    <property type="match status" value="1"/>
</dbReference>
<evidence type="ECO:0000256" key="2">
    <source>
        <dbReference type="ARBA" id="ARBA00022723"/>
    </source>
</evidence>
<keyword evidence="7" id="KW-0539">Nucleus</keyword>
<dbReference type="CDD" id="cd00067">
    <property type="entry name" value="GAL4"/>
    <property type="match status" value="1"/>
</dbReference>
<dbReference type="GO" id="GO:0043565">
    <property type="term" value="F:sequence-specific DNA binding"/>
    <property type="evidence" value="ECO:0007669"/>
    <property type="project" value="TreeGrafter"/>
</dbReference>
<dbReference type="InterPro" id="IPR036864">
    <property type="entry name" value="Zn2-C6_fun-type_DNA-bd_sf"/>
</dbReference>
<dbReference type="RefSeq" id="XP_013263095.1">
    <property type="nucleotide sequence ID" value="XM_013407641.1"/>
</dbReference>
<dbReference type="PANTHER" id="PTHR47782">
    <property type="entry name" value="ZN(II)2CYS6 TRANSCRIPTION FACTOR (EUROFUNG)-RELATED"/>
    <property type="match status" value="1"/>
</dbReference>
<protein>
    <recommendedName>
        <fullName evidence="8">Zn(2)-C6 fungal-type domain-containing protein</fullName>
    </recommendedName>
</protein>
<sequence>MLQTCTRCRSRRIKCDTRLPACQNCAKNDSQCVFLDEALQEQIPRSYVRALNDKISELTSQLDLQKGYAARYSIQDATVMTAAAASNEDSYVLMPRTQRYLHLERSLPTIVTRLTVEALSGSSTQSDMKMSHDAQPFSTDIFKTDRSALTPKVVRHLLSRYDRCVRPEFDIVDPELLSQDGQGLKKLSKRQKFETLMICAVAAGHESYRNPSWKALAQTLRDWAAEDTASVISAADPASLTAILLLIVYELLEPSRGSVWELMDMAIRTTIQLGWHRRDRSEVQIDLPEAGSHSNKDGYATQQRLLHALKTADRALSLVFNQSSTPNDWLWTPNTEEDFLLRLYRDVQGSIYGYGQLYDTHSCPFVGHVEELIMSMETFSLEQSPTVCEMWLQLLPVSVRHRQCVSCFQEEGDVAARGMRSLRRRLVAAALALVEHTHCMTISPDGFIPPLTASARALVAGCTVLLARAKNWSPESPFLKAILQCTEVLTHFTSHWKGGSGYLRVWTIITEIFDKNQPKSQ</sequence>
<keyword evidence="5" id="KW-0238">DNA-binding</keyword>
<evidence type="ECO:0000313" key="9">
    <source>
        <dbReference type="EMBL" id="KEF60505.1"/>
    </source>
</evidence>
<proteinExistence type="predicted"/>
<dbReference type="STRING" id="1182545.A0A072PY17"/>
<keyword evidence="6" id="KW-0804">Transcription</keyword>
<dbReference type="Pfam" id="PF00172">
    <property type="entry name" value="Zn_clus"/>
    <property type="match status" value="1"/>
</dbReference>
<evidence type="ECO:0000256" key="7">
    <source>
        <dbReference type="ARBA" id="ARBA00023242"/>
    </source>
</evidence>
<dbReference type="PROSITE" id="PS00463">
    <property type="entry name" value="ZN2_CY6_FUNGAL_1"/>
    <property type="match status" value="1"/>
</dbReference>
<dbReference type="GO" id="GO:0045944">
    <property type="term" value="P:positive regulation of transcription by RNA polymerase II"/>
    <property type="evidence" value="ECO:0007669"/>
    <property type="project" value="TreeGrafter"/>
</dbReference>
<keyword evidence="4" id="KW-0805">Transcription regulation</keyword>
<dbReference type="CDD" id="cd12148">
    <property type="entry name" value="fungal_TF_MHR"/>
    <property type="match status" value="1"/>
</dbReference>
<dbReference type="GO" id="GO:0005634">
    <property type="term" value="C:nucleus"/>
    <property type="evidence" value="ECO:0007669"/>
    <property type="project" value="UniProtKB-SubCell"/>
</dbReference>
<gene>
    <name evidence="9" type="ORF">A1O9_02066</name>
</gene>
<feature type="domain" description="Zn(2)-C6 fungal-type" evidence="8">
    <location>
        <begin position="4"/>
        <end position="34"/>
    </location>
</feature>
<reference evidence="9 10" key="1">
    <citation type="submission" date="2013-03" db="EMBL/GenBank/DDBJ databases">
        <title>The Genome Sequence of Exophiala aquamarina CBS 119918.</title>
        <authorList>
            <consortium name="The Broad Institute Genomics Platform"/>
            <person name="Cuomo C."/>
            <person name="de Hoog S."/>
            <person name="Gorbushina A."/>
            <person name="Walker B."/>
            <person name="Young S.K."/>
            <person name="Zeng Q."/>
            <person name="Gargeya S."/>
            <person name="Fitzgerald M."/>
            <person name="Haas B."/>
            <person name="Abouelleil A."/>
            <person name="Allen A.W."/>
            <person name="Alvarado L."/>
            <person name="Arachchi H.M."/>
            <person name="Berlin A.M."/>
            <person name="Chapman S.B."/>
            <person name="Gainer-Dewar J."/>
            <person name="Goldberg J."/>
            <person name="Griggs A."/>
            <person name="Gujja S."/>
            <person name="Hansen M."/>
            <person name="Howarth C."/>
            <person name="Imamovic A."/>
            <person name="Ireland A."/>
            <person name="Larimer J."/>
            <person name="McCowan C."/>
            <person name="Murphy C."/>
            <person name="Pearson M."/>
            <person name="Poon T.W."/>
            <person name="Priest M."/>
            <person name="Roberts A."/>
            <person name="Saif S."/>
            <person name="Shea T."/>
            <person name="Sisk P."/>
            <person name="Sykes S."/>
            <person name="Wortman J."/>
            <person name="Nusbaum C."/>
            <person name="Birren B."/>
        </authorList>
    </citation>
    <scope>NUCLEOTIDE SEQUENCE [LARGE SCALE GENOMIC DNA]</scope>
    <source>
        <strain evidence="9 10">CBS 119918</strain>
    </source>
</reference>
<evidence type="ECO:0000256" key="3">
    <source>
        <dbReference type="ARBA" id="ARBA00022833"/>
    </source>
</evidence>
<evidence type="ECO:0000256" key="5">
    <source>
        <dbReference type="ARBA" id="ARBA00023125"/>
    </source>
</evidence>
<dbReference type="InterPro" id="IPR001138">
    <property type="entry name" value="Zn2Cys6_DnaBD"/>
</dbReference>
<name>A0A072PY17_9EURO</name>
<keyword evidence="10" id="KW-1185">Reference proteome</keyword>
<dbReference type="VEuPathDB" id="FungiDB:A1O9_02066"/>
<dbReference type="Proteomes" id="UP000027920">
    <property type="component" value="Unassembled WGS sequence"/>
</dbReference>
<dbReference type="GO" id="GO:0000981">
    <property type="term" value="F:DNA-binding transcription factor activity, RNA polymerase II-specific"/>
    <property type="evidence" value="ECO:0007669"/>
    <property type="project" value="InterPro"/>
</dbReference>
<evidence type="ECO:0000256" key="1">
    <source>
        <dbReference type="ARBA" id="ARBA00004123"/>
    </source>
</evidence>
<dbReference type="InterPro" id="IPR052202">
    <property type="entry name" value="Yeast_MetPath_Reg"/>
</dbReference>
<dbReference type="HOGENOM" id="CLU_609730_0_0_1"/>
<dbReference type="SUPFAM" id="SSF57701">
    <property type="entry name" value="Zn2/Cys6 DNA-binding domain"/>
    <property type="match status" value="1"/>
</dbReference>
<dbReference type="AlphaFoldDB" id="A0A072PY17"/>
<evidence type="ECO:0000313" key="10">
    <source>
        <dbReference type="Proteomes" id="UP000027920"/>
    </source>
</evidence>
<keyword evidence="3" id="KW-0862">Zinc</keyword>
<comment type="caution">
    <text evidence="9">The sequence shown here is derived from an EMBL/GenBank/DDBJ whole genome shotgun (WGS) entry which is preliminary data.</text>
</comment>
<evidence type="ECO:0000256" key="4">
    <source>
        <dbReference type="ARBA" id="ARBA00023015"/>
    </source>
</evidence>
<comment type="subcellular location">
    <subcellularLocation>
        <location evidence="1">Nucleus</location>
    </subcellularLocation>
</comment>
<dbReference type="OrthoDB" id="189997at2759"/>